<evidence type="ECO:0000256" key="1">
    <source>
        <dbReference type="SAM" id="SignalP"/>
    </source>
</evidence>
<proteinExistence type="predicted"/>
<dbReference type="OrthoDB" id="9792444at2"/>
<dbReference type="HOGENOM" id="CLU_321547_0_0_10"/>
<sequence length="901" mass="92987">MNRYKHHATVSFIKKWLVVFLLAACSKGESPFSNIDLPDDGGPKPPVNTNKNTPIIFENSTFSGSVLVTFTDNTKEEVRFENGKGTVPLSLRADKTIASLQPENEALILIGRKEKSEIRLNYSNGTLSHRMAIDGFVPIGSYAEFQLIGKDAFTLANSYQLEDDLDLMSVEWVPLGKTNAPFKGNFDGDHHQLDNLKISVSADDGVTASIFGTLGGTETNFIKNIIVKSGEIKARYAATIAGGLRATAHTIENCINHIPVTGGLAGAYGIASSGRVVNCRNFGTITGIVAEGIGGTTIFDSVNEGEISAEYAYGIGGGQNVKNCINKGNITGSLTAAGIGSGTIVDCINEGEIVGVYTSSGIGEGNIKNCTNKGKIIGGAGASGIAETAYNLENCVNEGDIYSETGYACGIGRGHITDCANKGNVTGGISAAGIISASSSHQALIVNCINEGDINGKTDYAAGIVIGKPTAKKCINKGNVTGVKGVAGISTAGNYNVSGSYAEDCINEGDISGQGEQIGGILDRGIAINCVNKGKITVLGDTEASVGGIVGNGAAEKCVNEGEIQGAKGNTGGVVGLLDGVNSNYGNGTKGENRNTGTVKGSGIVGGVVGSVSRNSLAETAVYKSSNEGEIRGLGEFTGGVIGYIGYSDTYYGVISGCSNTGDIYGNGKVGGITSYLQKGYILSGTNRGKIVGGSLEESHTGGIAGEANKDAYIVSSFNTGEISGGKNVGGIVGSGGGIYGCYNAGKISGSVLVGGISGRLSLIQSCYNKGVIQAVSQSGGIAGEGTYEIRGCYNIGEIKGDPRSGNGPVAGVIPHNSTSQVYIENYYFPSSGIRGNGISAFSASDWPTPQINSSYKLWVEGEGVRGYVTNYPVYGYWKSLGSWNNGEPIFPKLHFENDEK</sequence>
<name>E4RXM5_LEAB4</name>
<evidence type="ECO:0000313" key="3">
    <source>
        <dbReference type="Proteomes" id="UP000007435"/>
    </source>
</evidence>
<feature type="chain" id="PRO_5003188258" description="GLUG domain protein" evidence="1">
    <location>
        <begin position="24"/>
        <end position="901"/>
    </location>
</feature>
<dbReference type="AlphaFoldDB" id="E4RXM5"/>
<dbReference type="STRING" id="649349.Lbys_1550"/>
<dbReference type="KEGG" id="lby:Lbys_1550"/>
<reference key="1">
    <citation type="submission" date="2010-11" db="EMBL/GenBank/DDBJ databases">
        <title>The complete genome of Leadbetterella byssophila DSM 17132.</title>
        <authorList>
            <consortium name="US DOE Joint Genome Institute (JGI-PGF)"/>
            <person name="Lucas S."/>
            <person name="Copeland A."/>
            <person name="Lapidus A."/>
            <person name="Glavina del Rio T."/>
            <person name="Dalin E."/>
            <person name="Tice H."/>
            <person name="Bruce D."/>
            <person name="Goodwin L."/>
            <person name="Pitluck S."/>
            <person name="Kyrpides N."/>
            <person name="Mavromatis K."/>
            <person name="Ivanova N."/>
            <person name="Teshima H."/>
            <person name="Brettin T."/>
            <person name="Detter J.C."/>
            <person name="Han C."/>
            <person name="Tapia R."/>
            <person name="Land M."/>
            <person name="Hauser L."/>
            <person name="Markowitz V."/>
            <person name="Cheng J.-F."/>
            <person name="Hugenholtz P."/>
            <person name="Woyke T."/>
            <person name="Wu D."/>
            <person name="Tindall B."/>
            <person name="Pomrenke H.G."/>
            <person name="Brambilla E."/>
            <person name="Klenk H.-P."/>
            <person name="Eisen J.A."/>
        </authorList>
    </citation>
    <scope>NUCLEOTIDE SEQUENCE [LARGE SCALE GENOMIC DNA]</scope>
    <source>
        <strain>DSM 17132</strain>
    </source>
</reference>
<dbReference type="Gene3D" id="2.160.20.110">
    <property type="match status" value="4"/>
</dbReference>
<gene>
    <name evidence="2" type="ordered locus">Lbys_1550</name>
</gene>
<evidence type="ECO:0000313" key="2">
    <source>
        <dbReference type="EMBL" id="ADQ17260.1"/>
    </source>
</evidence>
<accession>E4RXM5</accession>
<dbReference type="Proteomes" id="UP000007435">
    <property type="component" value="Chromosome"/>
</dbReference>
<reference evidence="2 3" key="2">
    <citation type="journal article" date="2011" name="Stand. Genomic Sci.">
        <title>Complete genome sequence of Leadbetterella byssophila type strain (4M15).</title>
        <authorList>
            <person name="Abt B."/>
            <person name="Teshima H."/>
            <person name="Lucas S."/>
            <person name="Lapidus A."/>
            <person name="Del Rio T.G."/>
            <person name="Nolan M."/>
            <person name="Tice H."/>
            <person name="Cheng J.F."/>
            <person name="Pitluck S."/>
            <person name="Liolios K."/>
            <person name="Pagani I."/>
            <person name="Ivanova N."/>
            <person name="Mavromatis K."/>
            <person name="Pati A."/>
            <person name="Tapia R."/>
            <person name="Han C."/>
            <person name="Goodwin L."/>
            <person name="Chen A."/>
            <person name="Palaniappan K."/>
            <person name="Land M."/>
            <person name="Hauser L."/>
            <person name="Chang Y.J."/>
            <person name="Jeffries C.D."/>
            <person name="Rohde M."/>
            <person name="Goker M."/>
            <person name="Tindall B.J."/>
            <person name="Detter J.C."/>
            <person name="Woyke T."/>
            <person name="Bristow J."/>
            <person name="Eisen J.A."/>
            <person name="Markowitz V."/>
            <person name="Hugenholtz P."/>
            <person name="Klenk H.P."/>
            <person name="Kyrpides N.C."/>
        </authorList>
    </citation>
    <scope>NUCLEOTIDE SEQUENCE [LARGE SCALE GENOMIC DNA]</scope>
    <source>
        <strain evidence="3">DSM 17132 / JCM 16389 / KACC 11308 / NBRC 106382 / 4M15</strain>
    </source>
</reference>
<keyword evidence="1" id="KW-0732">Signal</keyword>
<dbReference type="eggNOG" id="COG3210">
    <property type="taxonomic scope" value="Bacteria"/>
</dbReference>
<evidence type="ECO:0008006" key="4">
    <source>
        <dbReference type="Google" id="ProtNLM"/>
    </source>
</evidence>
<feature type="signal peptide" evidence="1">
    <location>
        <begin position="1"/>
        <end position="23"/>
    </location>
</feature>
<protein>
    <recommendedName>
        <fullName evidence="4">GLUG domain protein</fullName>
    </recommendedName>
</protein>
<dbReference type="EMBL" id="CP002305">
    <property type="protein sequence ID" value="ADQ17260.1"/>
    <property type="molecule type" value="Genomic_DNA"/>
</dbReference>
<keyword evidence="3" id="KW-1185">Reference proteome</keyword>
<organism evidence="2 3">
    <name type="scientific">Leadbetterella byssophila (strain DSM 17132 / JCM 16389 / KACC 11308 / NBRC 106382 / 4M15)</name>
    <dbReference type="NCBI Taxonomy" id="649349"/>
    <lineage>
        <taxon>Bacteria</taxon>
        <taxon>Pseudomonadati</taxon>
        <taxon>Bacteroidota</taxon>
        <taxon>Cytophagia</taxon>
        <taxon>Cytophagales</taxon>
        <taxon>Leadbetterellaceae</taxon>
        <taxon>Leadbetterella</taxon>
    </lineage>
</organism>
<dbReference type="RefSeq" id="WP_013408309.1">
    <property type="nucleotide sequence ID" value="NC_014655.1"/>
</dbReference>